<evidence type="ECO:0000259" key="7">
    <source>
        <dbReference type="Pfam" id="PF00728"/>
    </source>
</evidence>
<dbReference type="EMBL" id="QXQB01000003">
    <property type="protein sequence ID" value="RJX38660.1"/>
    <property type="molecule type" value="Genomic_DNA"/>
</dbReference>
<dbReference type="SUPFAM" id="SSF51445">
    <property type="entry name" value="(Trans)glycosidases"/>
    <property type="match status" value="1"/>
</dbReference>
<dbReference type="PRINTS" id="PR00738">
    <property type="entry name" value="GLHYDRLASE20"/>
</dbReference>
<comment type="similarity">
    <text evidence="2">Belongs to the glycosyl hydrolase 20 family.</text>
</comment>
<comment type="caution">
    <text evidence="9">The sequence shown here is derived from an EMBL/GenBank/DDBJ whole genome shotgun (WGS) entry which is preliminary data.</text>
</comment>
<feature type="domain" description="Glycoside hydrolase family 20 catalytic" evidence="7">
    <location>
        <begin position="155"/>
        <end position="399"/>
    </location>
</feature>
<dbReference type="Gene3D" id="3.30.379.10">
    <property type="entry name" value="Chitobiase/beta-hexosaminidase domain 2-like"/>
    <property type="match status" value="1"/>
</dbReference>
<dbReference type="Pfam" id="PF00728">
    <property type="entry name" value="Glyco_hydro_20"/>
    <property type="match status" value="1"/>
</dbReference>
<dbReference type="GO" id="GO:0030203">
    <property type="term" value="P:glycosaminoglycan metabolic process"/>
    <property type="evidence" value="ECO:0007669"/>
    <property type="project" value="TreeGrafter"/>
</dbReference>
<keyword evidence="10" id="KW-1185">Reference proteome</keyword>
<feature type="active site" description="Proton donor" evidence="6">
    <location>
        <position position="308"/>
    </location>
</feature>
<dbReference type="GO" id="GO:0016020">
    <property type="term" value="C:membrane"/>
    <property type="evidence" value="ECO:0007669"/>
    <property type="project" value="TreeGrafter"/>
</dbReference>
<evidence type="ECO:0000313" key="10">
    <source>
        <dbReference type="Proteomes" id="UP000267798"/>
    </source>
</evidence>
<keyword evidence="4" id="KW-0378">Hydrolase</keyword>
<dbReference type="InterPro" id="IPR017853">
    <property type="entry name" value="GH"/>
</dbReference>
<dbReference type="Pfam" id="PF02838">
    <property type="entry name" value="Glyco_hydro_20b"/>
    <property type="match status" value="1"/>
</dbReference>
<dbReference type="EC" id="3.2.1.52" evidence="3"/>
<reference evidence="9 10" key="1">
    <citation type="submission" date="2018-09" db="EMBL/GenBank/DDBJ databases">
        <title>Paenibacillus aracenensis nov. sp. isolated from a cave in southern Spain.</title>
        <authorList>
            <person name="Jurado V."/>
            <person name="Gutierrez-Patricio S."/>
            <person name="Gonzalez-Pimentel J.L."/>
            <person name="Miller A.Z."/>
            <person name="Laiz L."/>
            <person name="Saiz-Jimenez C."/>
        </authorList>
    </citation>
    <scope>NUCLEOTIDE SEQUENCE [LARGE SCALE GENOMIC DNA]</scope>
    <source>
        <strain evidence="9 10">JCM 19203</strain>
    </source>
</reference>
<dbReference type="Proteomes" id="UP000267798">
    <property type="component" value="Unassembled WGS sequence"/>
</dbReference>
<comment type="catalytic activity">
    <reaction evidence="1">
        <text>Hydrolysis of terminal non-reducing N-acetyl-D-hexosamine residues in N-acetyl-beta-D-hexosaminides.</text>
        <dbReference type="EC" id="3.2.1.52"/>
    </reaction>
</comment>
<evidence type="ECO:0000256" key="2">
    <source>
        <dbReference type="ARBA" id="ARBA00006285"/>
    </source>
</evidence>
<sequence>MRKRATESTMGQEAEQMNTSLFPLYPQPRSLELREGSGAFSALFALERLSEEAMQAASAVRVKERLEAAAARWQGSAGDTEGAEPNGSVTATALHIVCRPELHAQGYTAEWNGERLEIGYSDPEGLHYAVVTLEQLIARRGLAWTSYRIEDEPDFPVRGLMLDIGRNKIPKMETLYALIDRMSELKMNHLQLYMEGFCFDYETFRDSFPEATPISGEEFRQLDAYAKERFIDLVPNQNCLGHMGPWLAKPEFAELAEHPGGQETPVGIKLPPLTLNPLDGGSIELVRAMFGELLPHFTSGYVNVNMDEPFGLGTGQSKERAQEVGVGKLYMDYAEQVFEIIRSHGKRTLMWGDILTKHEEVIPLLPKDVTVLDWNYESHTSFETNGKLLQRHGVPYYVCPGTSTWSAVTGRTDNMLANIADAARSGKTYGAAGMIVTDWGDSGHWQPLVMSYPAYAYAAGTGWQTEANLEQHEQMERYVADCMLQDDSGHAGKLILELGRYINLENSTLENMTYTNHLLNRGLSTKEKLLSETDMIIKLLVEIGGRGIPFQLDYRYDDMLAWLKEQKEAIGELQLKSGDAESVSQELAHALSIIEHGSGLHRFIFGLELPDAAAELAWLRKLHSELASIIAEFDRLWLVRNRKGGLEASTRNLHKLLNQYEERLAELESV</sequence>
<dbReference type="AlphaFoldDB" id="A0A3A6PET7"/>
<keyword evidence="5" id="KW-0326">Glycosidase</keyword>
<dbReference type="InterPro" id="IPR025705">
    <property type="entry name" value="Beta_hexosaminidase_sua/sub"/>
</dbReference>
<dbReference type="PANTHER" id="PTHR22600">
    <property type="entry name" value="BETA-HEXOSAMINIDASE"/>
    <property type="match status" value="1"/>
</dbReference>
<evidence type="ECO:0000256" key="5">
    <source>
        <dbReference type="ARBA" id="ARBA00023295"/>
    </source>
</evidence>
<dbReference type="CDD" id="cd06565">
    <property type="entry name" value="GH20_GcnA-like"/>
    <property type="match status" value="1"/>
</dbReference>
<evidence type="ECO:0000313" key="9">
    <source>
        <dbReference type="EMBL" id="RJX38660.1"/>
    </source>
</evidence>
<gene>
    <name evidence="9" type="ORF">D3P09_14005</name>
</gene>
<dbReference type="GO" id="GO:0004563">
    <property type="term" value="F:beta-N-acetylhexosaminidase activity"/>
    <property type="evidence" value="ECO:0007669"/>
    <property type="project" value="UniProtKB-EC"/>
</dbReference>
<dbReference type="OrthoDB" id="9763537at2"/>
<dbReference type="InterPro" id="IPR015883">
    <property type="entry name" value="Glyco_hydro_20_cat"/>
</dbReference>
<organism evidence="9 10">
    <name type="scientific">Paenibacillus pinisoli</name>
    <dbReference type="NCBI Taxonomy" id="1276110"/>
    <lineage>
        <taxon>Bacteria</taxon>
        <taxon>Bacillati</taxon>
        <taxon>Bacillota</taxon>
        <taxon>Bacilli</taxon>
        <taxon>Bacillales</taxon>
        <taxon>Paenibacillaceae</taxon>
        <taxon>Paenibacillus</taxon>
    </lineage>
</organism>
<protein>
    <recommendedName>
        <fullName evidence="3">beta-N-acetylhexosaminidase</fullName>
        <ecNumber evidence="3">3.2.1.52</ecNumber>
    </recommendedName>
</protein>
<feature type="domain" description="Beta-hexosaminidase bacterial type N-terminal" evidence="8">
    <location>
        <begin position="24"/>
        <end position="150"/>
    </location>
</feature>
<evidence type="ECO:0000256" key="4">
    <source>
        <dbReference type="ARBA" id="ARBA00022801"/>
    </source>
</evidence>
<dbReference type="PANTHER" id="PTHR22600:SF57">
    <property type="entry name" value="BETA-N-ACETYLHEXOSAMINIDASE"/>
    <property type="match status" value="1"/>
</dbReference>
<evidence type="ECO:0000259" key="8">
    <source>
        <dbReference type="Pfam" id="PF02838"/>
    </source>
</evidence>
<accession>A0A3A6PET7</accession>
<evidence type="ECO:0000256" key="3">
    <source>
        <dbReference type="ARBA" id="ARBA00012663"/>
    </source>
</evidence>
<name>A0A3A6PET7_9BACL</name>
<evidence type="ECO:0000256" key="6">
    <source>
        <dbReference type="PIRSR" id="PIRSR625705-1"/>
    </source>
</evidence>
<dbReference type="InterPro" id="IPR029018">
    <property type="entry name" value="Hex-like_dom2"/>
</dbReference>
<dbReference type="InterPro" id="IPR015882">
    <property type="entry name" value="HEX_bac_N"/>
</dbReference>
<evidence type="ECO:0000256" key="1">
    <source>
        <dbReference type="ARBA" id="ARBA00001231"/>
    </source>
</evidence>
<proteinExistence type="inferred from homology"/>
<dbReference type="SUPFAM" id="SSF55545">
    <property type="entry name" value="beta-N-acetylhexosaminidase-like domain"/>
    <property type="match status" value="1"/>
</dbReference>
<dbReference type="GO" id="GO:0005975">
    <property type="term" value="P:carbohydrate metabolic process"/>
    <property type="evidence" value="ECO:0007669"/>
    <property type="project" value="InterPro"/>
</dbReference>
<dbReference type="Gene3D" id="3.20.20.80">
    <property type="entry name" value="Glycosidases"/>
    <property type="match status" value="1"/>
</dbReference>